<evidence type="ECO:0000256" key="2">
    <source>
        <dbReference type="ARBA" id="ARBA00022670"/>
    </source>
</evidence>
<accession>A0A7K0DGS8</accession>
<keyword evidence="4" id="KW-0788">Thiol protease</keyword>
<comment type="similarity">
    <text evidence="1">Belongs to the peptidase C40 family.</text>
</comment>
<dbReference type="EMBL" id="WEGK01000025">
    <property type="protein sequence ID" value="MQY23994.1"/>
    <property type="molecule type" value="Genomic_DNA"/>
</dbReference>
<dbReference type="PROSITE" id="PS51935">
    <property type="entry name" value="NLPC_P60"/>
    <property type="match status" value="1"/>
</dbReference>
<keyword evidence="2" id="KW-0645">Protease</keyword>
<organism evidence="6 7">
    <name type="scientific">Nocardia macrotermitis</name>
    <dbReference type="NCBI Taxonomy" id="2585198"/>
    <lineage>
        <taxon>Bacteria</taxon>
        <taxon>Bacillati</taxon>
        <taxon>Actinomycetota</taxon>
        <taxon>Actinomycetes</taxon>
        <taxon>Mycobacteriales</taxon>
        <taxon>Nocardiaceae</taxon>
        <taxon>Nocardia</taxon>
    </lineage>
</organism>
<gene>
    <name evidence="6" type="ORF">NRB20_71270</name>
</gene>
<dbReference type="Proteomes" id="UP000438448">
    <property type="component" value="Unassembled WGS sequence"/>
</dbReference>
<keyword evidence="3" id="KW-0378">Hydrolase</keyword>
<dbReference type="SUPFAM" id="SSF54001">
    <property type="entry name" value="Cysteine proteinases"/>
    <property type="match status" value="1"/>
</dbReference>
<evidence type="ECO:0000313" key="6">
    <source>
        <dbReference type="EMBL" id="MQY23994.1"/>
    </source>
</evidence>
<dbReference type="AlphaFoldDB" id="A0A7K0DGS8"/>
<dbReference type="InterPro" id="IPR000064">
    <property type="entry name" value="NLP_P60_dom"/>
</dbReference>
<dbReference type="Pfam" id="PF00877">
    <property type="entry name" value="NLPC_P60"/>
    <property type="match status" value="1"/>
</dbReference>
<evidence type="ECO:0000259" key="5">
    <source>
        <dbReference type="PROSITE" id="PS51935"/>
    </source>
</evidence>
<comment type="caution">
    <text evidence="6">The sequence shown here is derived from an EMBL/GenBank/DDBJ whole genome shotgun (WGS) entry which is preliminary data.</text>
</comment>
<evidence type="ECO:0000313" key="7">
    <source>
        <dbReference type="Proteomes" id="UP000438448"/>
    </source>
</evidence>
<dbReference type="Gene3D" id="3.90.1720.10">
    <property type="entry name" value="endopeptidase domain like (from Nostoc punctiforme)"/>
    <property type="match status" value="1"/>
</dbReference>
<keyword evidence="7" id="KW-1185">Reference proteome</keyword>
<dbReference type="GO" id="GO:0008234">
    <property type="term" value="F:cysteine-type peptidase activity"/>
    <property type="evidence" value="ECO:0007669"/>
    <property type="project" value="UniProtKB-KW"/>
</dbReference>
<name>A0A7K0DGS8_9NOCA</name>
<dbReference type="GO" id="GO:0006508">
    <property type="term" value="P:proteolysis"/>
    <property type="evidence" value="ECO:0007669"/>
    <property type="project" value="UniProtKB-KW"/>
</dbReference>
<dbReference type="PANTHER" id="PTHR47359">
    <property type="entry name" value="PEPTIDOGLYCAN DL-ENDOPEPTIDASE CWLO"/>
    <property type="match status" value="1"/>
</dbReference>
<sequence length="228" mass="23765">MGKHSLQRESRLPNSVKGALVMGAVASATGAMPAVSAMAQTINVPGVGDFDVPVDSSFTQQVKAVNQALADHADLIKDHADQIKAAQKALAPQSLQQPNIPGLTAALPGVNEHQGPQNIALTAAKSKIGSDYVWGASGPQNFDCSGLVQWAYKQAGVNLPRTSFEQSHIGKPVAYQDLQPGDLVIQEGGGHVAMYAGDGKILQAPQSGETVSYAHLDPNSIVTARRVA</sequence>
<protein>
    <recommendedName>
        <fullName evidence="5">NlpC/P60 domain-containing protein</fullName>
    </recommendedName>
</protein>
<dbReference type="PANTHER" id="PTHR47359:SF3">
    <property type="entry name" value="NLP_P60 DOMAIN-CONTAINING PROTEIN-RELATED"/>
    <property type="match status" value="1"/>
</dbReference>
<dbReference type="InterPro" id="IPR051794">
    <property type="entry name" value="PG_Endopeptidase_C40"/>
</dbReference>
<evidence type="ECO:0000256" key="3">
    <source>
        <dbReference type="ARBA" id="ARBA00022801"/>
    </source>
</evidence>
<reference evidence="6 7" key="1">
    <citation type="submission" date="2019-10" db="EMBL/GenBank/DDBJ databases">
        <title>Nocardia macrotermitis sp. nov. and Nocardia aurantia sp. nov., isolated from the gut of fungus growing-termite Macrotermes natalensis.</title>
        <authorList>
            <person name="Benndorf R."/>
            <person name="Schwitalla J."/>
            <person name="Martin K."/>
            <person name="De Beer W."/>
            <person name="Kaster A.-K."/>
            <person name="Vollmers J."/>
            <person name="Poulsen M."/>
            <person name="Beemelmanns C."/>
        </authorList>
    </citation>
    <scope>NUCLEOTIDE SEQUENCE [LARGE SCALE GENOMIC DNA]</scope>
    <source>
        <strain evidence="6 7">RB20</strain>
    </source>
</reference>
<dbReference type="InterPro" id="IPR038765">
    <property type="entry name" value="Papain-like_cys_pep_sf"/>
</dbReference>
<feature type="domain" description="NlpC/P60" evidence="5">
    <location>
        <begin position="114"/>
        <end position="228"/>
    </location>
</feature>
<proteinExistence type="inferred from homology"/>
<evidence type="ECO:0000256" key="1">
    <source>
        <dbReference type="ARBA" id="ARBA00007074"/>
    </source>
</evidence>
<evidence type="ECO:0000256" key="4">
    <source>
        <dbReference type="ARBA" id="ARBA00022807"/>
    </source>
</evidence>